<dbReference type="InterPro" id="IPR003877">
    <property type="entry name" value="SPRY_dom"/>
</dbReference>
<gene>
    <name evidence="3" type="ORF">RUM43_006006</name>
</gene>
<evidence type="ECO:0000313" key="3">
    <source>
        <dbReference type="EMBL" id="KAK6625707.1"/>
    </source>
</evidence>
<evidence type="ECO:0000313" key="4">
    <source>
        <dbReference type="Proteomes" id="UP001372834"/>
    </source>
</evidence>
<dbReference type="SUPFAM" id="SSF49899">
    <property type="entry name" value="Concanavalin A-like lectins/glucanases"/>
    <property type="match status" value="1"/>
</dbReference>
<dbReference type="SMART" id="SM00449">
    <property type="entry name" value="SPRY"/>
    <property type="match status" value="1"/>
</dbReference>
<dbReference type="Proteomes" id="UP001372834">
    <property type="component" value="Unassembled WGS sequence"/>
</dbReference>
<dbReference type="InterPro" id="IPR035754">
    <property type="entry name" value="SPRY_SPSB3"/>
</dbReference>
<dbReference type="InterPro" id="IPR001870">
    <property type="entry name" value="B30.2/SPRY"/>
</dbReference>
<dbReference type="InterPro" id="IPR013320">
    <property type="entry name" value="ConA-like_dom_sf"/>
</dbReference>
<dbReference type="AlphaFoldDB" id="A0AAN8S570"/>
<dbReference type="CDD" id="cd12876">
    <property type="entry name" value="SPRY_SOCS3"/>
    <property type="match status" value="1"/>
</dbReference>
<dbReference type="InterPro" id="IPR050672">
    <property type="entry name" value="FBXO45-Fsn/SPSB_families"/>
</dbReference>
<evidence type="ECO:0000259" key="2">
    <source>
        <dbReference type="PROSITE" id="PS50188"/>
    </source>
</evidence>
<dbReference type="GO" id="GO:0043161">
    <property type="term" value="P:proteasome-mediated ubiquitin-dependent protein catabolic process"/>
    <property type="evidence" value="ECO:0007669"/>
    <property type="project" value="TreeGrafter"/>
</dbReference>
<dbReference type="PROSITE" id="PS50188">
    <property type="entry name" value="B302_SPRY"/>
    <property type="match status" value="1"/>
</dbReference>
<dbReference type="Gene3D" id="2.60.120.920">
    <property type="match status" value="1"/>
</dbReference>
<dbReference type="Pfam" id="PF00622">
    <property type="entry name" value="SPRY"/>
    <property type="match status" value="1"/>
</dbReference>
<sequence length="301" mass="34166">MSAFSENKSFCTCVGEKDKKLTCLCGETDYEPVWKWDENVKTPTTIISQNRQKVYFHKGYSVGNACVRGDTPFVNDYDYYWEIKMLSSVYGTSMMVGVGTENFNINQANERFCNLIGCDSESWGMKFTGSLHHNNTFKNYNTIAGFTMGSIIGVHLNMWNGTLEYYLNRIPLGVAFIGLRNKILYPLISSTASHTVMKLIFAHSEPHSLSLMSAKYLNQKSLSDLPPGLKLYNKTCWWLFPKSSRLKPDKKFDLLPSLYPVDLLADSDDDEDDITYLGNGSIFAHKVKKVLDPSNVRSNLR</sequence>
<name>A0AAN8S570_POLSC</name>
<comment type="caution">
    <text evidence="3">The sequence shown here is derived from an EMBL/GenBank/DDBJ whole genome shotgun (WGS) entry which is preliminary data.</text>
</comment>
<evidence type="ECO:0000256" key="1">
    <source>
        <dbReference type="ARBA" id="ARBA00022786"/>
    </source>
</evidence>
<proteinExistence type="predicted"/>
<dbReference type="InterPro" id="IPR043136">
    <property type="entry name" value="B30.2/SPRY_sf"/>
</dbReference>
<protein>
    <recommendedName>
        <fullName evidence="2">B30.2/SPRY domain-containing protein</fullName>
    </recommendedName>
</protein>
<dbReference type="EMBL" id="JAWJWE010000037">
    <property type="protein sequence ID" value="KAK6625707.1"/>
    <property type="molecule type" value="Genomic_DNA"/>
</dbReference>
<dbReference type="GO" id="GO:0019005">
    <property type="term" value="C:SCF ubiquitin ligase complex"/>
    <property type="evidence" value="ECO:0007669"/>
    <property type="project" value="TreeGrafter"/>
</dbReference>
<feature type="domain" description="B30.2/SPRY" evidence="2">
    <location>
        <begin position="13"/>
        <end position="206"/>
    </location>
</feature>
<keyword evidence="1" id="KW-0833">Ubl conjugation pathway</keyword>
<dbReference type="PANTHER" id="PTHR12245">
    <property type="entry name" value="SPRY DOMAIN CONTAINING SOCS BOX PROTEIN"/>
    <property type="match status" value="1"/>
</dbReference>
<dbReference type="PANTHER" id="PTHR12245:SF5">
    <property type="entry name" value="SPRY DOMAIN-CONTAINING SOCS BOX PROTEIN 3"/>
    <property type="match status" value="1"/>
</dbReference>
<reference evidence="3 4" key="1">
    <citation type="submission" date="2023-10" db="EMBL/GenBank/DDBJ databases">
        <title>Genomes of two closely related lineages of the louse Polyplax serrata with different host specificities.</title>
        <authorList>
            <person name="Martinu J."/>
            <person name="Tarabai H."/>
            <person name="Stefka J."/>
            <person name="Hypsa V."/>
        </authorList>
    </citation>
    <scope>NUCLEOTIDE SEQUENCE [LARGE SCALE GENOMIC DNA]</scope>
    <source>
        <strain evidence="3">HR10_N</strain>
    </source>
</reference>
<organism evidence="3 4">
    <name type="scientific">Polyplax serrata</name>
    <name type="common">Common mouse louse</name>
    <dbReference type="NCBI Taxonomy" id="468196"/>
    <lineage>
        <taxon>Eukaryota</taxon>
        <taxon>Metazoa</taxon>
        <taxon>Ecdysozoa</taxon>
        <taxon>Arthropoda</taxon>
        <taxon>Hexapoda</taxon>
        <taxon>Insecta</taxon>
        <taxon>Pterygota</taxon>
        <taxon>Neoptera</taxon>
        <taxon>Paraneoptera</taxon>
        <taxon>Psocodea</taxon>
        <taxon>Troctomorpha</taxon>
        <taxon>Phthiraptera</taxon>
        <taxon>Anoplura</taxon>
        <taxon>Polyplacidae</taxon>
        <taxon>Polyplax</taxon>
    </lineage>
</organism>
<accession>A0AAN8S570</accession>